<feature type="repeat" description="Filamin" evidence="2">
    <location>
        <begin position="255"/>
        <end position="293"/>
    </location>
</feature>
<keyword evidence="6" id="KW-1185">Reference proteome</keyword>
<dbReference type="Gene3D" id="2.40.10.500">
    <property type="match status" value="1"/>
</dbReference>
<protein>
    <submittedName>
        <fullName evidence="7">Tripartite motif-containing protein 3</fullName>
    </submittedName>
</protein>
<evidence type="ECO:0000256" key="2">
    <source>
        <dbReference type="PROSITE-ProRule" id="PRU00087"/>
    </source>
</evidence>
<evidence type="ECO:0000256" key="1">
    <source>
        <dbReference type="ARBA" id="ARBA00022737"/>
    </source>
</evidence>
<dbReference type="Proteomes" id="UP000085678">
    <property type="component" value="Unplaced"/>
</dbReference>
<dbReference type="AlphaFoldDB" id="A0A1S3KIB8"/>
<evidence type="ECO:0000256" key="3">
    <source>
        <dbReference type="PROSITE-ProRule" id="PRU00504"/>
    </source>
</evidence>
<dbReference type="InterPro" id="IPR050952">
    <property type="entry name" value="TRIM-NHL_E3_ligases"/>
</dbReference>
<feature type="coiled-coil region" evidence="4">
    <location>
        <begin position="70"/>
        <end position="105"/>
    </location>
</feature>
<evidence type="ECO:0000256" key="5">
    <source>
        <dbReference type="SAM" id="MobiDB-lite"/>
    </source>
</evidence>
<dbReference type="PROSITE" id="PS50194">
    <property type="entry name" value="FILAMIN_REPEAT"/>
    <property type="match status" value="1"/>
</dbReference>
<organism evidence="6 7">
    <name type="scientific">Lingula anatina</name>
    <name type="common">Brachiopod</name>
    <name type="synonym">Lingula unguis</name>
    <dbReference type="NCBI Taxonomy" id="7574"/>
    <lineage>
        <taxon>Eukaryota</taxon>
        <taxon>Metazoa</taxon>
        <taxon>Spiralia</taxon>
        <taxon>Lophotrochozoa</taxon>
        <taxon>Brachiopoda</taxon>
        <taxon>Linguliformea</taxon>
        <taxon>Lingulata</taxon>
        <taxon>Lingulida</taxon>
        <taxon>Linguloidea</taxon>
        <taxon>Lingulidae</taxon>
        <taxon>Lingula</taxon>
    </lineage>
</organism>
<evidence type="ECO:0000256" key="4">
    <source>
        <dbReference type="SAM" id="Coils"/>
    </source>
</evidence>
<dbReference type="GO" id="GO:0061630">
    <property type="term" value="F:ubiquitin protein ligase activity"/>
    <property type="evidence" value="ECO:0007669"/>
    <property type="project" value="TreeGrafter"/>
</dbReference>
<dbReference type="InParanoid" id="A0A1S3KIB8"/>
<feature type="repeat" description="NHL" evidence="3">
    <location>
        <begin position="592"/>
        <end position="636"/>
    </location>
</feature>
<dbReference type="GeneID" id="106181938"/>
<dbReference type="GO" id="GO:0000209">
    <property type="term" value="P:protein polyubiquitination"/>
    <property type="evidence" value="ECO:0007669"/>
    <property type="project" value="TreeGrafter"/>
</dbReference>
<dbReference type="PANTHER" id="PTHR24104:SF25">
    <property type="entry name" value="PROTEIN LIN-41"/>
    <property type="match status" value="1"/>
</dbReference>
<dbReference type="SUPFAM" id="SSF101898">
    <property type="entry name" value="NHL repeat"/>
    <property type="match status" value="1"/>
</dbReference>
<dbReference type="InterPro" id="IPR011042">
    <property type="entry name" value="6-blade_b-propeller_TolB-like"/>
</dbReference>
<dbReference type="PROSITE" id="PS51125">
    <property type="entry name" value="NHL"/>
    <property type="match status" value="2"/>
</dbReference>
<dbReference type="GO" id="GO:0043161">
    <property type="term" value="P:proteasome-mediated ubiquitin-dependent protein catabolic process"/>
    <property type="evidence" value="ECO:0007669"/>
    <property type="project" value="TreeGrafter"/>
</dbReference>
<dbReference type="InterPro" id="IPR017868">
    <property type="entry name" value="Filamin/ABP280_repeat-like"/>
</dbReference>
<name>A0A1S3KIB8_LINAN</name>
<dbReference type="Pfam" id="PF01436">
    <property type="entry name" value="NHL"/>
    <property type="match status" value="1"/>
</dbReference>
<feature type="region of interest" description="Disordered" evidence="5">
    <location>
        <begin position="510"/>
        <end position="535"/>
    </location>
</feature>
<evidence type="ECO:0000313" key="7">
    <source>
        <dbReference type="RefSeq" id="XP_013421961.1"/>
    </source>
</evidence>
<feature type="repeat" description="NHL" evidence="3">
    <location>
        <begin position="774"/>
        <end position="817"/>
    </location>
</feature>
<dbReference type="PANTHER" id="PTHR24104">
    <property type="entry name" value="E3 UBIQUITIN-PROTEIN LIGASE NHLRC1-RELATED"/>
    <property type="match status" value="1"/>
</dbReference>
<dbReference type="InterPro" id="IPR013783">
    <property type="entry name" value="Ig-like_fold"/>
</dbReference>
<dbReference type="SUPFAM" id="SSF81296">
    <property type="entry name" value="E set domains"/>
    <property type="match status" value="1"/>
</dbReference>
<dbReference type="InterPro" id="IPR014756">
    <property type="entry name" value="Ig_E-set"/>
</dbReference>
<gene>
    <name evidence="7" type="primary">LOC106181938</name>
</gene>
<dbReference type="GO" id="GO:0008270">
    <property type="term" value="F:zinc ion binding"/>
    <property type="evidence" value="ECO:0007669"/>
    <property type="project" value="UniProtKB-KW"/>
</dbReference>
<keyword evidence="4" id="KW-0175">Coiled coil</keyword>
<sequence>MDSHAVCSIRSTFSQGGEKGMDEREKVTALLTEVYGSVHTIQSNLKKLHAMHTLLYMKRDIGKSAIRSCLQAMTAKLAQLQTELEVELENECAAKEEKLQGLSDLYVKRVEEVNNTCPKIEEFLLAGKEKELKEQYKALCEKLKNMLKATEKENLEHWNTSSWSTLEFVPLPSGLKKSDMGYIKCSSINPDTLMLSPPENGDFYVRPAGSLVTFKLYLPDGLEPDTASLRYLSGQLAPHGSKVPTEETRGEFKLDDSAAVITLSFQPQMSGTYQIHVHVYGQAIKGSPFKMVVLETATSEYEMPGVVKKSPIKSRSQWNGKSRPRVASSGLLAITRHITGEEDTIPKDKEAAKLKTPKFDASFAVPCFSGAGDGLANLKMEHNEDWVRDPAPSKTTDEGATASIATKAQTEANKTVTITWDDLKKFRMPTVGNKPALRKPLRKPVFCKSEPEGAVMNSEDSVTDSPLKDKKVAFADVGLSTESNEEPVKKNEVPDDVKPKREDILLSLAKESPPDSHEDVEVPVNASSADESEEKTVCLPVKIEENISHCEEKSSTGEKDNSNFSFEKEMVKSVIEQHRIDCPGKALKAELVLKFGHKGKELKDHLFFPIGVTTTKEGHFVVADHGNDMVKIFDRNGEHMLTIGSKQNNVFSRPSAVVVNDQGELFVKDSRMLQVYDLHGNLLRSFGKGDLNAPYGMALNQFGHLIVMDTCRQEPSLVVFTQDGRWMRKIAVPVLAGVHGSKCRFMDCYDDIVVVSDLGQSHMYIVKQQGGQVVKEFGGFGRRPGEFNEPSGVGIDAFGNIVVADSKNDRVQVFYPDGTFQCLLELSEPICRPSDLHLTEDGHLVIVNFLEHCVKVYKLHC</sequence>
<accession>A0A1S3KIB8</accession>
<dbReference type="KEGG" id="lak:106181938"/>
<proteinExistence type="predicted"/>
<dbReference type="OrthoDB" id="342730at2759"/>
<evidence type="ECO:0000313" key="6">
    <source>
        <dbReference type="Proteomes" id="UP000085678"/>
    </source>
</evidence>
<reference evidence="7" key="1">
    <citation type="submission" date="2025-08" db="UniProtKB">
        <authorList>
            <consortium name="RefSeq"/>
        </authorList>
    </citation>
    <scope>IDENTIFICATION</scope>
    <source>
        <tissue evidence="7">Gonads</tissue>
    </source>
</reference>
<keyword evidence="1" id="KW-0677">Repeat</keyword>
<dbReference type="Gene3D" id="2.60.40.10">
    <property type="entry name" value="Immunoglobulins"/>
    <property type="match status" value="1"/>
</dbReference>
<dbReference type="Gene3D" id="2.120.10.30">
    <property type="entry name" value="TolB, C-terminal domain"/>
    <property type="match status" value="1"/>
</dbReference>
<dbReference type="RefSeq" id="XP_013421961.1">
    <property type="nucleotide sequence ID" value="XM_013566507.1"/>
</dbReference>
<dbReference type="InterPro" id="IPR001258">
    <property type="entry name" value="NHL_repeat"/>
</dbReference>